<organism evidence="3 4">
    <name type="scientific">Tetracentron sinense</name>
    <name type="common">Spur-leaf</name>
    <dbReference type="NCBI Taxonomy" id="13715"/>
    <lineage>
        <taxon>Eukaryota</taxon>
        <taxon>Viridiplantae</taxon>
        <taxon>Streptophyta</taxon>
        <taxon>Embryophyta</taxon>
        <taxon>Tracheophyta</taxon>
        <taxon>Spermatophyta</taxon>
        <taxon>Magnoliopsida</taxon>
        <taxon>Trochodendrales</taxon>
        <taxon>Trochodendraceae</taxon>
        <taxon>Tetracentron</taxon>
    </lineage>
</organism>
<name>A0A834YVJ9_TETSI</name>
<sequence length="630" mass="70833">MTRGKNKKKARNAAEASSRSLASEKTPKSLKPEPKIVKKTPKQNVAEASSKPLQSEKKTPNSLKPKPKIVNKSSNQNAVEASSKPLLSEKKTPIFLKPEPKIVKKSSNQNFSKTKEAEGTSQVQEKKTKDEKKSTRKGNIAEGTSQFQGRKIKDEKKGTQEGNKASNSNKREDIKEPNSREGNKEKSIANKKHSENSPRDQKKRGDLGGFIFMCNAKTKPDCFRYRVMGVPMSKHELVMSIKPGVKLFLYDFDLRLMYGIYKASSAGGVKLEPSAFDGGFPAQVRFEVHKDCFPLPESDFKVAIKDNYNEKTNKFKTELTVQQVRKLTELFQPAPQVHPNAQSIVQEPPLVLLCPPPMAIMPARENFKGTGEPRPEAHRREPLTREPNFHGKERKHLMSSDHERGQLHRHSIQKDAFPRDPLFLSEKEYQTYGLGREQHTSNPPIIARILPNLDPYQKDHGMEQLLRYTAPTASMQNEAIRNDPLFLSEKEYRAYGLGIGRDLPTSAPPATAPIASTLVYPRDPYYPHQYGTPSLDSSSLLPRGEAASSKSYPHVTRREAYVTDSHYPARGATEHSQRTEPEESERLYSVYASNALSDYNQRHHLGGRPELTSAPVSSRYSFGGPSLSYR</sequence>
<dbReference type="OrthoDB" id="1920894at2759"/>
<accession>A0A834YVJ9</accession>
<dbReference type="PANTHER" id="PTHR46444">
    <property type="entry name" value="DCD (DEVELOPMENT AND CELL DEATH) DOMAIN PROTEIN-RELATED"/>
    <property type="match status" value="1"/>
</dbReference>
<gene>
    <name evidence="3" type="ORF">HHK36_020704</name>
</gene>
<dbReference type="PANTHER" id="PTHR46444:SF3">
    <property type="entry name" value="DCD (DEVELOPMENT AND CELL DEATH) DOMAIN PROTEIN"/>
    <property type="match status" value="1"/>
</dbReference>
<feature type="compositionally biased region" description="Basic and acidic residues" evidence="1">
    <location>
        <begin position="87"/>
        <end position="102"/>
    </location>
</feature>
<keyword evidence="4" id="KW-1185">Reference proteome</keyword>
<evidence type="ECO:0000259" key="2">
    <source>
        <dbReference type="PROSITE" id="PS51222"/>
    </source>
</evidence>
<dbReference type="AlphaFoldDB" id="A0A834YVJ9"/>
<feature type="compositionally biased region" description="Basic and acidic residues" evidence="1">
    <location>
        <begin position="113"/>
        <end position="133"/>
    </location>
</feature>
<feature type="domain" description="DCD" evidence="2">
    <location>
        <begin position="205"/>
        <end position="333"/>
    </location>
</feature>
<dbReference type="Pfam" id="PF10539">
    <property type="entry name" value="Dev_Cell_Death"/>
    <property type="match status" value="1"/>
</dbReference>
<feature type="region of interest" description="Disordered" evidence="1">
    <location>
        <begin position="529"/>
        <end position="585"/>
    </location>
</feature>
<feature type="compositionally biased region" description="Polar residues" evidence="1">
    <location>
        <begin position="42"/>
        <end position="53"/>
    </location>
</feature>
<feature type="compositionally biased region" description="Low complexity" evidence="1">
    <location>
        <begin position="13"/>
        <end position="24"/>
    </location>
</feature>
<protein>
    <recommendedName>
        <fullName evidence="2">DCD domain-containing protein</fullName>
    </recommendedName>
</protein>
<feature type="region of interest" description="Disordered" evidence="1">
    <location>
        <begin position="367"/>
        <end position="390"/>
    </location>
</feature>
<feature type="compositionally biased region" description="Polar residues" evidence="1">
    <location>
        <begin position="71"/>
        <end position="80"/>
    </location>
</feature>
<evidence type="ECO:0000313" key="3">
    <source>
        <dbReference type="EMBL" id="KAF8394495.1"/>
    </source>
</evidence>
<feature type="compositionally biased region" description="Basic and acidic residues" evidence="1">
    <location>
        <begin position="572"/>
        <end position="585"/>
    </location>
</feature>
<dbReference type="Proteomes" id="UP000655225">
    <property type="component" value="Unassembled WGS sequence"/>
</dbReference>
<feature type="region of interest" description="Disordered" evidence="1">
    <location>
        <begin position="601"/>
        <end position="630"/>
    </location>
</feature>
<dbReference type="OMA" id="NRMQRHR"/>
<evidence type="ECO:0000313" key="4">
    <source>
        <dbReference type="Proteomes" id="UP000655225"/>
    </source>
</evidence>
<dbReference type="InterPro" id="IPR013989">
    <property type="entry name" value="Dev_and_cell_death_domain"/>
</dbReference>
<proteinExistence type="predicted"/>
<feature type="region of interest" description="Disordered" evidence="1">
    <location>
        <begin position="1"/>
        <end position="204"/>
    </location>
</feature>
<feature type="compositionally biased region" description="Basic and acidic residues" evidence="1">
    <location>
        <begin position="25"/>
        <end position="36"/>
    </location>
</feature>
<reference evidence="3 4" key="1">
    <citation type="submission" date="2020-04" db="EMBL/GenBank/DDBJ databases">
        <title>Plant Genome Project.</title>
        <authorList>
            <person name="Zhang R.-G."/>
        </authorList>
    </citation>
    <scope>NUCLEOTIDE SEQUENCE [LARGE SCALE GENOMIC DNA]</scope>
    <source>
        <strain evidence="3">YNK0</strain>
        <tissue evidence="3">Leaf</tissue>
    </source>
</reference>
<evidence type="ECO:0000256" key="1">
    <source>
        <dbReference type="SAM" id="MobiDB-lite"/>
    </source>
</evidence>
<feature type="compositionally biased region" description="Basic and acidic residues" evidence="1">
    <location>
        <begin position="169"/>
        <end position="204"/>
    </location>
</feature>
<comment type="caution">
    <text evidence="3">The sequence shown here is derived from an EMBL/GenBank/DDBJ whole genome shotgun (WGS) entry which is preliminary data.</text>
</comment>
<dbReference type="SMART" id="SM00767">
    <property type="entry name" value="DCD"/>
    <property type="match status" value="1"/>
</dbReference>
<feature type="compositionally biased region" description="Basic residues" evidence="1">
    <location>
        <begin position="1"/>
        <end position="11"/>
    </location>
</feature>
<dbReference type="PROSITE" id="PS51222">
    <property type="entry name" value="DCD"/>
    <property type="match status" value="1"/>
</dbReference>
<feature type="compositionally biased region" description="Polar residues" evidence="1">
    <location>
        <begin position="531"/>
        <end position="540"/>
    </location>
</feature>
<dbReference type="EMBL" id="JABCRI010000014">
    <property type="protein sequence ID" value="KAF8394495.1"/>
    <property type="molecule type" value="Genomic_DNA"/>
</dbReference>